<comment type="subcellular location">
    <subcellularLocation>
        <location evidence="1">Nucleus</location>
    </subcellularLocation>
</comment>
<dbReference type="EMBL" id="AJVK01066411">
    <property type="status" value="NOT_ANNOTATED_CDS"/>
    <property type="molecule type" value="Genomic_DNA"/>
</dbReference>
<dbReference type="VEuPathDB" id="VectorBase:PPAPM1_001223"/>
<organism evidence="3 4">
    <name type="scientific">Phlebotomus papatasi</name>
    <name type="common">Sandfly</name>
    <dbReference type="NCBI Taxonomy" id="29031"/>
    <lineage>
        <taxon>Eukaryota</taxon>
        <taxon>Metazoa</taxon>
        <taxon>Ecdysozoa</taxon>
        <taxon>Arthropoda</taxon>
        <taxon>Hexapoda</taxon>
        <taxon>Insecta</taxon>
        <taxon>Pterygota</taxon>
        <taxon>Neoptera</taxon>
        <taxon>Endopterygota</taxon>
        <taxon>Diptera</taxon>
        <taxon>Nematocera</taxon>
        <taxon>Psychodoidea</taxon>
        <taxon>Psychodidae</taxon>
        <taxon>Phlebotomus</taxon>
        <taxon>Phlebotomus</taxon>
    </lineage>
</organism>
<evidence type="ECO:0000313" key="3">
    <source>
        <dbReference type="EnsemblMetazoa" id="PPAI008638-PA"/>
    </source>
</evidence>
<accession>A0A1B0DK64</accession>
<dbReference type="Gene3D" id="1.10.10.10">
    <property type="entry name" value="Winged helix-like DNA-binding domain superfamily/Winged helix DNA-binding domain"/>
    <property type="match status" value="1"/>
</dbReference>
<feature type="compositionally biased region" description="Polar residues" evidence="2">
    <location>
        <begin position="132"/>
        <end position="151"/>
    </location>
</feature>
<evidence type="ECO:0000256" key="2">
    <source>
        <dbReference type="SAM" id="MobiDB-lite"/>
    </source>
</evidence>
<feature type="compositionally biased region" description="Basic residues" evidence="2">
    <location>
        <begin position="185"/>
        <end position="204"/>
    </location>
</feature>
<dbReference type="EnsemblMetazoa" id="PPAI008638-RA">
    <property type="protein sequence ID" value="PPAI008638-PA"/>
    <property type="gene ID" value="PPAI008638"/>
</dbReference>
<evidence type="ECO:0000313" key="4">
    <source>
        <dbReference type="Proteomes" id="UP000092462"/>
    </source>
</evidence>
<reference evidence="3" key="1">
    <citation type="submission" date="2022-08" db="UniProtKB">
        <authorList>
            <consortium name="EnsemblMetazoa"/>
        </authorList>
    </citation>
    <scope>IDENTIFICATION</scope>
    <source>
        <strain evidence="3">Israel</strain>
    </source>
</reference>
<feature type="region of interest" description="Disordered" evidence="2">
    <location>
        <begin position="237"/>
        <end position="293"/>
    </location>
</feature>
<feature type="compositionally biased region" description="Basic and acidic residues" evidence="2">
    <location>
        <begin position="272"/>
        <end position="293"/>
    </location>
</feature>
<dbReference type="SUPFAM" id="SSF46689">
    <property type="entry name" value="Homeodomain-like"/>
    <property type="match status" value="1"/>
</dbReference>
<dbReference type="Proteomes" id="UP000092462">
    <property type="component" value="Unassembled WGS sequence"/>
</dbReference>
<dbReference type="Pfam" id="PF04433">
    <property type="entry name" value="SWIRM"/>
    <property type="match status" value="1"/>
</dbReference>
<dbReference type="PROSITE" id="PS50934">
    <property type="entry name" value="SWIRM"/>
    <property type="match status" value="1"/>
</dbReference>
<name>A0A1B0DK64_PHLPP</name>
<dbReference type="InterPro" id="IPR036388">
    <property type="entry name" value="WH-like_DNA-bd_sf"/>
</dbReference>
<dbReference type="InterPro" id="IPR007526">
    <property type="entry name" value="SWIRM"/>
</dbReference>
<feature type="compositionally biased region" description="Basic residues" evidence="2">
    <location>
        <begin position="105"/>
        <end position="118"/>
    </location>
</feature>
<evidence type="ECO:0000256" key="1">
    <source>
        <dbReference type="ARBA" id="ARBA00004123"/>
    </source>
</evidence>
<sequence length="395" mass="44656">MSKTIEEEEEIDIIGDYEREISNISSGQILSCEYTVHPRWLADNADLWVTDSQQKEPVETIELSEISELEWPNQQVCQNFIVLDKDIPVTIEEEVVASSSGVGKGGKKKTHSHSRSLLKKSTLEEIPPENVPQESLQQFPDTHVRLSSLSEASDCDTEKVVQRSKKNVPSRTNLSPARGVDRLRSPKRKRTKGKHSNRPSRHKKSINEDFGENITIIHDSGDNLPSPVGWIGRDCEVTIPKDGNESDEEVDIESEDNPIDLKSPSPQQIIPEEPKEPAPHENEKAVPKRPEVPEHIREILDSAEIPQMEKRLILNEVTPIEKFIFAEFFEGRVTKTPDRFLKIRTHIINSWTNARPAYVGKTAARSGLKNCGDVNCISRIHTFLEQITRLSLCST</sequence>
<dbReference type="VEuPathDB" id="VectorBase:PPAI008638"/>
<keyword evidence="4" id="KW-1185">Reference proteome</keyword>
<dbReference type="AlphaFoldDB" id="A0A1B0DK64"/>
<feature type="compositionally biased region" description="Acidic residues" evidence="2">
    <location>
        <begin position="245"/>
        <end position="258"/>
    </location>
</feature>
<dbReference type="GO" id="GO:0005634">
    <property type="term" value="C:nucleus"/>
    <property type="evidence" value="ECO:0007669"/>
    <property type="project" value="UniProtKB-SubCell"/>
</dbReference>
<dbReference type="InterPro" id="IPR009057">
    <property type="entry name" value="Homeodomain-like_sf"/>
</dbReference>
<protein>
    <submittedName>
        <fullName evidence="3">Uncharacterized protein</fullName>
    </submittedName>
</protein>
<proteinExistence type="predicted"/>
<feature type="region of interest" description="Disordered" evidence="2">
    <location>
        <begin position="96"/>
        <end position="208"/>
    </location>
</feature>